<name>A0ABW9QXE8_9ACTN</name>
<organism evidence="1 2">
    <name type="scientific">Acidiferrimicrobium australe</name>
    <dbReference type="NCBI Taxonomy" id="2664430"/>
    <lineage>
        <taxon>Bacteria</taxon>
        <taxon>Bacillati</taxon>
        <taxon>Actinomycetota</taxon>
        <taxon>Acidimicrobiia</taxon>
        <taxon>Acidimicrobiales</taxon>
        <taxon>Acidimicrobiaceae</taxon>
        <taxon>Acidiferrimicrobium</taxon>
    </lineage>
</organism>
<protein>
    <submittedName>
        <fullName evidence="1">Uncharacterized protein</fullName>
    </submittedName>
</protein>
<gene>
    <name evidence="1" type="ORF">GHK86_16165</name>
</gene>
<evidence type="ECO:0000313" key="1">
    <source>
        <dbReference type="EMBL" id="MST34250.1"/>
    </source>
</evidence>
<dbReference type="Proteomes" id="UP000437736">
    <property type="component" value="Unassembled WGS sequence"/>
</dbReference>
<dbReference type="EMBL" id="WJHE01000916">
    <property type="protein sequence ID" value="MST34250.1"/>
    <property type="molecule type" value="Genomic_DNA"/>
</dbReference>
<accession>A0ABW9QXE8</accession>
<proteinExistence type="predicted"/>
<comment type="caution">
    <text evidence="1">The sequence shown here is derived from an EMBL/GenBank/DDBJ whole genome shotgun (WGS) entry which is preliminary data.</text>
</comment>
<sequence>MAPEDDGSCPAGYPVKAKLRSGVYHLEGMAAYARTRPDRCYPSAEAAEAGGFRRALR</sequence>
<reference evidence="1 2" key="1">
    <citation type="submission" date="2019-11" db="EMBL/GenBank/DDBJ databases">
        <title>Acidiferrimicrobium australis gen. nov., sp. nov., an acidophilic and obligately heterotrophic, member of the Actinobacteria that catalyses dissimilatory oxido- reduction of iron isolated from metal-rich acidic water in Chile.</title>
        <authorList>
            <person name="Gonzalez D."/>
            <person name="Huber K."/>
            <person name="Hedrich S."/>
            <person name="Rojas-Villalobos C."/>
            <person name="Quatrini R."/>
            <person name="Dinamarca M.A."/>
            <person name="Schwarz A."/>
            <person name="Canales C."/>
            <person name="Nancucheo I."/>
        </authorList>
    </citation>
    <scope>NUCLEOTIDE SEQUENCE [LARGE SCALE GENOMIC DNA]</scope>
    <source>
        <strain evidence="1 2">USS-CCA1</strain>
    </source>
</reference>
<keyword evidence="2" id="KW-1185">Reference proteome</keyword>
<evidence type="ECO:0000313" key="2">
    <source>
        <dbReference type="Proteomes" id="UP000437736"/>
    </source>
</evidence>